<dbReference type="SUPFAM" id="SSF46689">
    <property type="entry name" value="Homeodomain-like"/>
    <property type="match status" value="1"/>
</dbReference>
<evidence type="ECO:0000313" key="3">
    <source>
        <dbReference type="Proteomes" id="UP001160148"/>
    </source>
</evidence>
<accession>A0AAV0WRP0</accession>
<sequence length="109" mass="12724">MPTFIVVRYGQQKKTINSKRKIDILEFQTSNPNMGFRALADKFSVSKTQIANIIANEDALYKTRAENGEEKRKWTKLQKTETSVIDNEVSNWFSKLREKNLPVLVLRYI</sequence>
<gene>
    <name evidence="2" type="ORF">MEUPH1_LOCUS14015</name>
</gene>
<evidence type="ECO:0008006" key="4">
    <source>
        <dbReference type="Google" id="ProtNLM"/>
    </source>
</evidence>
<dbReference type="Proteomes" id="UP001160148">
    <property type="component" value="Unassembled WGS sequence"/>
</dbReference>
<name>A0AAV0WRP0_9HEMI</name>
<evidence type="ECO:0000256" key="1">
    <source>
        <dbReference type="ARBA" id="ARBA00004123"/>
    </source>
</evidence>
<comment type="caution">
    <text evidence="2">The sequence shown here is derived from an EMBL/GenBank/DDBJ whole genome shotgun (WGS) entry which is preliminary data.</text>
</comment>
<evidence type="ECO:0000313" key="2">
    <source>
        <dbReference type="EMBL" id="CAI6358507.1"/>
    </source>
</evidence>
<comment type="subcellular location">
    <subcellularLocation>
        <location evidence="1">Nucleus</location>
    </subcellularLocation>
</comment>
<dbReference type="GO" id="GO:0005634">
    <property type="term" value="C:nucleus"/>
    <property type="evidence" value="ECO:0007669"/>
    <property type="project" value="UniProtKB-SubCell"/>
</dbReference>
<dbReference type="EMBL" id="CARXXK010000002">
    <property type="protein sequence ID" value="CAI6358507.1"/>
    <property type="molecule type" value="Genomic_DNA"/>
</dbReference>
<dbReference type="AlphaFoldDB" id="A0AAV0WRP0"/>
<dbReference type="Gene3D" id="1.10.10.60">
    <property type="entry name" value="Homeodomain-like"/>
    <property type="match status" value="1"/>
</dbReference>
<dbReference type="InterPro" id="IPR009057">
    <property type="entry name" value="Homeodomain-like_sf"/>
</dbReference>
<organism evidence="2 3">
    <name type="scientific">Macrosiphum euphorbiae</name>
    <name type="common">potato aphid</name>
    <dbReference type="NCBI Taxonomy" id="13131"/>
    <lineage>
        <taxon>Eukaryota</taxon>
        <taxon>Metazoa</taxon>
        <taxon>Ecdysozoa</taxon>
        <taxon>Arthropoda</taxon>
        <taxon>Hexapoda</taxon>
        <taxon>Insecta</taxon>
        <taxon>Pterygota</taxon>
        <taxon>Neoptera</taxon>
        <taxon>Paraneoptera</taxon>
        <taxon>Hemiptera</taxon>
        <taxon>Sternorrhyncha</taxon>
        <taxon>Aphidomorpha</taxon>
        <taxon>Aphidoidea</taxon>
        <taxon>Aphididae</taxon>
        <taxon>Macrosiphini</taxon>
        <taxon>Macrosiphum</taxon>
    </lineage>
</organism>
<proteinExistence type="predicted"/>
<keyword evidence="3" id="KW-1185">Reference proteome</keyword>
<protein>
    <recommendedName>
        <fullName evidence="4">HTH psq-type domain-containing protein</fullName>
    </recommendedName>
</protein>
<reference evidence="2 3" key="1">
    <citation type="submission" date="2023-01" db="EMBL/GenBank/DDBJ databases">
        <authorList>
            <person name="Whitehead M."/>
        </authorList>
    </citation>
    <scope>NUCLEOTIDE SEQUENCE [LARGE SCALE GENOMIC DNA]</scope>
</reference>